<reference evidence="4 5" key="1">
    <citation type="submission" date="2019-07" db="EMBL/GenBank/DDBJ databases">
        <title>Whole genome shotgun sequence of Nocardia ninae NBRC 108245.</title>
        <authorList>
            <person name="Hosoyama A."/>
            <person name="Uohara A."/>
            <person name="Ohji S."/>
            <person name="Ichikawa N."/>
        </authorList>
    </citation>
    <scope>NUCLEOTIDE SEQUENCE [LARGE SCALE GENOMIC DNA]</scope>
    <source>
        <strain evidence="4 5">NBRC 108245</strain>
    </source>
</reference>
<dbReference type="AlphaFoldDB" id="A0A511MDU0"/>
<dbReference type="EMBL" id="BJXA01000013">
    <property type="protein sequence ID" value="GEM37986.1"/>
    <property type="molecule type" value="Genomic_DNA"/>
</dbReference>
<dbReference type="Pfam" id="PF20269">
    <property type="entry name" value="CATRA-N"/>
    <property type="match status" value="1"/>
</dbReference>
<evidence type="ECO:0000313" key="5">
    <source>
        <dbReference type="Proteomes" id="UP000321424"/>
    </source>
</evidence>
<proteinExistence type="predicted"/>
<organism evidence="4 5">
    <name type="scientific">Nocardia ninae NBRC 108245</name>
    <dbReference type="NCBI Taxonomy" id="1210091"/>
    <lineage>
        <taxon>Bacteria</taxon>
        <taxon>Bacillati</taxon>
        <taxon>Actinomycetota</taxon>
        <taxon>Actinomycetes</taxon>
        <taxon>Mycobacteriales</taxon>
        <taxon>Nocardiaceae</taxon>
        <taxon>Nocardia</taxon>
    </lineage>
</organism>
<protein>
    <recommendedName>
        <fullName evidence="6">Guanylate cyclase domain-containing protein</fullName>
    </recommendedName>
</protein>
<comment type="caution">
    <text evidence="4">The sequence shown here is derived from an EMBL/GenBank/DDBJ whole genome shotgun (WGS) entry which is preliminary data.</text>
</comment>
<name>A0A511MDU0_9NOCA</name>
<dbReference type="OrthoDB" id="4149396at2"/>
<dbReference type="Pfam" id="PF20270">
    <property type="entry name" value="CATRA-C"/>
    <property type="match status" value="1"/>
</dbReference>
<feature type="region of interest" description="Disordered" evidence="1">
    <location>
        <begin position="365"/>
        <end position="387"/>
    </location>
</feature>
<feature type="domain" description="CASPASE and TPR Repeat-Associated C-terminal" evidence="3">
    <location>
        <begin position="226"/>
        <end position="348"/>
    </location>
</feature>
<evidence type="ECO:0000313" key="4">
    <source>
        <dbReference type="EMBL" id="GEM37986.1"/>
    </source>
</evidence>
<dbReference type="InterPro" id="IPR046922">
    <property type="entry name" value="CATRA-N"/>
</dbReference>
<feature type="domain" description="CASPASE and TPR Repeat-Associated N-terminal" evidence="2">
    <location>
        <begin position="12"/>
        <end position="221"/>
    </location>
</feature>
<dbReference type="Proteomes" id="UP000321424">
    <property type="component" value="Unassembled WGS sequence"/>
</dbReference>
<accession>A0A511MDU0</accession>
<dbReference type="InterPro" id="IPR046923">
    <property type="entry name" value="CATRA-C"/>
</dbReference>
<keyword evidence="5" id="KW-1185">Reference proteome</keyword>
<sequence>MAMVEDGLDDQELVVHVFAPLDGPWAEAAEQQLRAIWTRSSEQLGIDRSVGAFGLPSWLPEGRLHSGTGAPLAVAEDRTGDYQMIARRDHDILNFSLVFAAPLDTEGRRLRIGSAVPPGWREFDRWWRQLSIAGVDAFLGTAVLYQAQIPDENSVAMPRAAQWALPFRLTTEPWLPQPTPGGSDLVAWEFGSVDTDPNRILVVGAPRGRDDELSAWTWSDGGVAMPPLARYLMHAAKLRYQARVLGDGTRLRQLQRRAKDRVIGLAPVLTASGAVPAATEQIRALAADEANLVATLGDLQDIRHTIEIAEHNMRLSMPAPCPADHALAELLPQRVSDASDYLHTALERVRHMRELLAARRIGPQGAPAAPESVLTEPVPVPAATPPRGRTELRLGFAVDIAGYSRRSAPAQNDVQRRLAALVREVVRALGLELAETDREGTGDGMKVFLPLTTEIPNALPTLMRAWHELIVIDNRRSPDRMRLRASAAVGMFGPGDIGFTGETVIEIIRLLDSQPLYQALADNPDSDLEFMISGWLHEVVVEPEYPLLESFRFERRRVQTKNYDKDGWLWVR</sequence>
<evidence type="ECO:0008006" key="6">
    <source>
        <dbReference type="Google" id="ProtNLM"/>
    </source>
</evidence>
<evidence type="ECO:0000259" key="3">
    <source>
        <dbReference type="Pfam" id="PF20270"/>
    </source>
</evidence>
<evidence type="ECO:0000259" key="2">
    <source>
        <dbReference type="Pfam" id="PF20269"/>
    </source>
</evidence>
<gene>
    <name evidence="4" type="ORF">NN4_25050</name>
</gene>
<dbReference type="NCBIfam" id="NF038357">
    <property type="entry name" value="BN6_48550_fam"/>
    <property type="match status" value="1"/>
</dbReference>
<evidence type="ECO:0000256" key="1">
    <source>
        <dbReference type="SAM" id="MobiDB-lite"/>
    </source>
</evidence>